<evidence type="ECO:0000313" key="2">
    <source>
        <dbReference type="EMBL" id="MED6287484.1"/>
    </source>
</evidence>
<evidence type="ECO:0000313" key="3">
    <source>
        <dbReference type="Proteomes" id="UP001352852"/>
    </source>
</evidence>
<gene>
    <name evidence="2" type="ORF">CHARACLAT_016826</name>
</gene>
<proteinExistence type="predicted"/>
<name>A0ABU7EN91_9TELE</name>
<accession>A0ABU7EN91</accession>
<reference evidence="2 3" key="1">
    <citation type="submission" date="2021-06" db="EMBL/GenBank/DDBJ databases">
        <authorList>
            <person name="Palmer J.M."/>
        </authorList>
    </citation>
    <scope>NUCLEOTIDE SEQUENCE [LARGE SCALE GENOMIC DNA]</scope>
    <source>
        <strain evidence="2 3">CL_MEX2019</strain>
        <tissue evidence="2">Muscle</tissue>
    </source>
</reference>
<sequence>EVEVGGKPLSAVSLSFISGSSGACFPRVPHFQISYLSPRFKYRRFILLHVICMQLISLAPSFFLFLFHFFSFLSEVCKCAQAPRRWRNKAALQHHSFTLD</sequence>
<organism evidence="2 3">
    <name type="scientific">Characodon lateralis</name>
    <dbReference type="NCBI Taxonomy" id="208331"/>
    <lineage>
        <taxon>Eukaryota</taxon>
        <taxon>Metazoa</taxon>
        <taxon>Chordata</taxon>
        <taxon>Craniata</taxon>
        <taxon>Vertebrata</taxon>
        <taxon>Euteleostomi</taxon>
        <taxon>Actinopterygii</taxon>
        <taxon>Neopterygii</taxon>
        <taxon>Teleostei</taxon>
        <taxon>Neoteleostei</taxon>
        <taxon>Acanthomorphata</taxon>
        <taxon>Ovalentaria</taxon>
        <taxon>Atherinomorphae</taxon>
        <taxon>Cyprinodontiformes</taxon>
        <taxon>Goodeidae</taxon>
        <taxon>Characodon</taxon>
    </lineage>
</organism>
<protein>
    <submittedName>
        <fullName evidence="2">Uncharacterized protein</fullName>
    </submittedName>
</protein>
<evidence type="ECO:0000256" key="1">
    <source>
        <dbReference type="SAM" id="Phobius"/>
    </source>
</evidence>
<keyword evidence="3" id="KW-1185">Reference proteome</keyword>
<keyword evidence="1" id="KW-0472">Membrane</keyword>
<feature type="non-terminal residue" evidence="2">
    <location>
        <position position="1"/>
    </location>
</feature>
<dbReference type="Proteomes" id="UP001352852">
    <property type="component" value="Unassembled WGS sequence"/>
</dbReference>
<keyword evidence="1" id="KW-0812">Transmembrane</keyword>
<feature type="transmembrane region" description="Helical" evidence="1">
    <location>
        <begin position="45"/>
        <end position="70"/>
    </location>
</feature>
<dbReference type="EMBL" id="JAHUTJ010058762">
    <property type="protein sequence ID" value="MED6287484.1"/>
    <property type="molecule type" value="Genomic_DNA"/>
</dbReference>
<comment type="caution">
    <text evidence="2">The sequence shown here is derived from an EMBL/GenBank/DDBJ whole genome shotgun (WGS) entry which is preliminary data.</text>
</comment>
<keyword evidence="1" id="KW-1133">Transmembrane helix</keyword>